<dbReference type="InterPro" id="IPR018641">
    <property type="entry name" value="Trfase_1_rSAM/seldom-assoc"/>
</dbReference>
<dbReference type="PANTHER" id="PTHR36529:SF1">
    <property type="entry name" value="GLYCOSYLTRANSFERASE"/>
    <property type="match status" value="1"/>
</dbReference>
<comment type="caution">
    <text evidence="1">The sequence shown here is derived from an EMBL/GenBank/DDBJ whole genome shotgun (WGS) entry which is preliminary data.</text>
</comment>
<dbReference type="InterPro" id="IPR029044">
    <property type="entry name" value="Nucleotide-diphossugar_trans"/>
</dbReference>
<dbReference type="Pfam" id="PF09837">
    <property type="entry name" value="DUF2064"/>
    <property type="match status" value="1"/>
</dbReference>
<dbReference type="EMBL" id="RBKU01000001">
    <property type="protein sequence ID" value="RKR83874.1"/>
    <property type="molecule type" value="Genomic_DNA"/>
</dbReference>
<evidence type="ECO:0000313" key="1">
    <source>
        <dbReference type="EMBL" id="RKR83874.1"/>
    </source>
</evidence>
<dbReference type="SUPFAM" id="SSF53448">
    <property type="entry name" value="Nucleotide-diphospho-sugar transferases"/>
    <property type="match status" value="1"/>
</dbReference>
<keyword evidence="2" id="KW-1185">Reference proteome</keyword>
<reference evidence="1 2" key="1">
    <citation type="submission" date="2018-10" db="EMBL/GenBank/DDBJ databases">
        <title>Genomic Encyclopedia of Archaeal and Bacterial Type Strains, Phase II (KMG-II): from individual species to whole genera.</title>
        <authorList>
            <person name="Goeker M."/>
        </authorList>
    </citation>
    <scope>NUCLEOTIDE SEQUENCE [LARGE SCALE GENOMIC DNA]</scope>
    <source>
        <strain evidence="1 2">DSM 18602</strain>
    </source>
</reference>
<sequence>MLTYYAMKKSAIIIFIKNPDLGRVKKRLAKTVGDDKALEVYRQMLSHAQLITKTLSTDKFLYYDRAVDKNDNWPNDIYIKKKQVGLDMHQRIANAFAEVFKLGYQHVIIIGSDCLELDERIIRLAFRQLEHFDSALGPTKDGGFYLLGMNGFYPEVFKAKGWGSPNLSVEILKIIQHLNKTCFTLSELAGIVTVEDLNGNINILVR</sequence>
<evidence type="ECO:0008006" key="3">
    <source>
        <dbReference type="Google" id="ProtNLM"/>
    </source>
</evidence>
<dbReference type="AlphaFoldDB" id="A0A495J677"/>
<dbReference type="OrthoDB" id="9798250at2"/>
<dbReference type="PANTHER" id="PTHR36529">
    <property type="entry name" value="SLL1095 PROTEIN"/>
    <property type="match status" value="1"/>
</dbReference>
<protein>
    <recommendedName>
        <fullName evidence="3">Glycosyltransferase A (GT-A) superfamily protein (DUF2064 family)</fullName>
    </recommendedName>
</protein>
<organism evidence="1 2">
    <name type="scientific">Mucilaginibacter gracilis</name>
    <dbReference type="NCBI Taxonomy" id="423350"/>
    <lineage>
        <taxon>Bacteria</taxon>
        <taxon>Pseudomonadati</taxon>
        <taxon>Bacteroidota</taxon>
        <taxon>Sphingobacteriia</taxon>
        <taxon>Sphingobacteriales</taxon>
        <taxon>Sphingobacteriaceae</taxon>
        <taxon>Mucilaginibacter</taxon>
    </lineage>
</organism>
<dbReference type="NCBIfam" id="TIGR04282">
    <property type="entry name" value="glyco_like_cofC"/>
    <property type="match status" value="1"/>
</dbReference>
<evidence type="ECO:0000313" key="2">
    <source>
        <dbReference type="Proteomes" id="UP000268007"/>
    </source>
</evidence>
<gene>
    <name evidence="1" type="ORF">BDD43_4089</name>
</gene>
<dbReference type="Proteomes" id="UP000268007">
    <property type="component" value="Unassembled WGS sequence"/>
</dbReference>
<accession>A0A495J677</accession>
<dbReference type="RefSeq" id="WP_121199324.1">
    <property type="nucleotide sequence ID" value="NZ_RBKU01000001.1"/>
</dbReference>
<dbReference type="Gene3D" id="3.90.550.10">
    <property type="entry name" value="Spore Coat Polysaccharide Biosynthesis Protein SpsA, Chain A"/>
    <property type="match status" value="1"/>
</dbReference>
<proteinExistence type="predicted"/>
<name>A0A495J677_9SPHI</name>